<feature type="compositionally biased region" description="Low complexity" evidence="1">
    <location>
        <begin position="535"/>
        <end position="548"/>
    </location>
</feature>
<dbReference type="GO" id="GO:0005096">
    <property type="term" value="F:GTPase activator activity"/>
    <property type="evidence" value="ECO:0007669"/>
    <property type="project" value="InterPro"/>
</dbReference>
<feature type="region of interest" description="Disordered" evidence="1">
    <location>
        <begin position="530"/>
        <end position="580"/>
    </location>
</feature>
<evidence type="ECO:0000313" key="4">
    <source>
        <dbReference type="Proteomes" id="UP000835052"/>
    </source>
</evidence>
<dbReference type="PANTHER" id="PTHR13179:SF8">
    <property type="entry name" value="GATOR COMPLEX PROTEIN DEPDC5"/>
    <property type="match status" value="1"/>
</dbReference>
<gene>
    <name evidence="3" type="ORF">CAUJ_LOCUS4516</name>
</gene>
<accession>A0A8S1GZM1</accession>
<feature type="compositionally biased region" description="Polar residues" evidence="1">
    <location>
        <begin position="549"/>
        <end position="563"/>
    </location>
</feature>
<protein>
    <recommendedName>
        <fullName evidence="2">DEP domain-containing protein</fullName>
    </recommendedName>
</protein>
<dbReference type="PROSITE" id="PS50186">
    <property type="entry name" value="DEP"/>
    <property type="match status" value="1"/>
</dbReference>
<reference evidence="3" key="1">
    <citation type="submission" date="2020-10" db="EMBL/GenBank/DDBJ databases">
        <authorList>
            <person name="Kikuchi T."/>
        </authorList>
    </citation>
    <scope>NUCLEOTIDE SEQUENCE</scope>
    <source>
        <strain evidence="3">NKZ352</strain>
    </source>
</reference>
<dbReference type="InterPro" id="IPR000591">
    <property type="entry name" value="DEP_dom"/>
</dbReference>
<dbReference type="Pfam" id="PF19418">
    <property type="entry name" value="DEPDC5_CTD"/>
    <property type="match status" value="1"/>
</dbReference>
<dbReference type="EMBL" id="CAJGYM010000008">
    <property type="protein sequence ID" value="CAD6188597.1"/>
    <property type="molecule type" value="Genomic_DNA"/>
</dbReference>
<dbReference type="GO" id="GO:1904262">
    <property type="term" value="P:negative regulation of TORC1 signaling"/>
    <property type="evidence" value="ECO:0007669"/>
    <property type="project" value="TreeGrafter"/>
</dbReference>
<dbReference type="PANTHER" id="PTHR13179">
    <property type="entry name" value="DEP DOMAIN CONTAINING PROTEIN 5"/>
    <property type="match status" value="1"/>
</dbReference>
<feature type="domain" description="DEP" evidence="2">
    <location>
        <begin position="1098"/>
        <end position="1167"/>
    </location>
</feature>
<dbReference type="GO" id="GO:0010508">
    <property type="term" value="P:positive regulation of autophagy"/>
    <property type="evidence" value="ECO:0007669"/>
    <property type="project" value="TreeGrafter"/>
</dbReference>
<dbReference type="GO" id="GO:0034198">
    <property type="term" value="P:cellular response to amino acid starvation"/>
    <property type="evidence" value="ECO:0007669"/>
    <property type="project" value="TreeGrafter"/>
</dbReference>
<name>A0A8S1GZM1_9PELO</name>
<keyword evidence="4" id="KW-1185">Reference proteome</keyword>
<dbReference type="InterPro" id="IPR027244">
    <property type="entry name" value="IML1"/>
</dbReference>
<dbReference type="OrthoDB" id="438939at2759"/>
<sequence>MKSSEDSFASRASLEARKKCAQEARILFTDACRICNRPKCSARSKHAVVLPKKLEGIFLCREFISITSPQASFDLILRVSDVSTLTEKEPVLTVQQSLVGETGLIRKNFKNQEKVTITYKSEEEVRLDSIQLTFKELYMSRADMWRYRNKLIDTCAYQDIQLRHFNINTKISDLWKGGNLVRSGYVSPKTRVVFRSSSSTVLIYVQMCLEMWQLDPQGDLYYEKCVKGFLSELFERWKANTCSHYVSIILCSRFYAMEGVDIIRIFSSFLIQNEHYDDWSHVLGKIRLRFNSHQMEIEQYLRQSFPTVTFGISSAADGNYLQALNMSMNSFSVYHNDRRFETTGQQIIFVTPGNGVLHVDRDLVSLTKQRLIDMGISLDMVCLGEQPLHAVPLFVFHPIIGHGDECDYFIPHWMNYSYYKMERRSAISVQFRPRIQLPSDVLSAQKGMNMEQRMIPLNEIEEYDKKKYDRVIGPAMNPSRVTDPKAEPALSRVDAMRKELNLPFNGPMFSSLYSNDGIAPYQRSVSARVGSLDNSGSGFRSSSRISGSLEQAQSLQSSTSRNVNKNRRGTVDVTSSSSQNPTIIGQSLQLINPFRPEDFYVRITANRRRWIHVFPVDEKGRAKLAHHYVAGESIVHVRVGEEPPPTKTSAIPIQPIGASLAQSIINAESPNRRAESPIVNFIAAHSSPCDLKPLTMQEVIERTSSRENVMQEELESERYKKKTVWAWGSTGEEKWNRDLEIGTDWKSLVRSALLPITTDFFPDSQSMDREYMVTEHQISVEDDIADMEILASFGGRTPQLARYVYEQLICQRLQRGFQIVLLDRQLVHESIRKSVQLNKRDEEEKAECVLSFSKFYHRIVLYAKDIFVTMFQPKPKKQQSMALRGLAPVYQSQMDWPMMSTTHPDWMIRPSQHGSTLFPTPSANAYDDELNSCHFNTLYTYFFQVPDAEGYEKSRTRLKHHNLDKLNWSLMDINLKYRNQSLMFCDEMKCFSARYMLVSQEAKAECLRAGGKPKEKLPCGLDADEAYLESFQKLLMHMNRLFYPGNSVHSPISPLQNQPFSPPAKIPMDDLPVLSKFQGTNLVGLSTGDSGSPAKYPPKMFTSYDFVNWLDTNVDGVTSRVSALAYANHFLKSDLIRIVRFAEKCDDADSCPSDDNESPTVFYGFQLCYIVDKSKPNKAEFSKFMSVEFVGEGCKSANECTFVERNVDIDFPTDREAYPLGEWGRVVYEGSFAECKAFEFNVKWFMATGQTVAENIASWYSKALKLKFSLFAVPEDPFALAQDTLSNPLRCPIRINVCENVLNKDTEAAALQYMLLTLDFIEMGCHSHSSDHPTISSPSSKTNAYIHKAGGMFVLLVTNKEEPPFFFWAWNFMLSNKYRGQCTEEFLDAQLSAFRSACNDADRLRDFQTKVLESRSGKPTKGK</sequence>
<proteinExistence type="predicted"/>
<organism evidence="3 4">
    <name type="scientific">Caenorhabditis auriculariae</name>
    <dbReference type="NCBI Taxonomy" id="2777116"/>
    <lineage>
        <taxon>Eukaryota</taxon>
        <taxon>Metazoa</taxon>
        <taxon>Ecdysozoa</taxon>
        <taxon>Nematoda</taxon>
        <taxon>Chromadorea</taxon>
        <taxon>Rhabditida</taxon>
        <taxon>Rhabditina</taxon>
        <taxon>Rhabditomorpha</taxon>
        <taxon>Rhabditoidea</taxon>
        <taxon>Rhabditidae</taxon>
        <taxon>Peloderinae</taxon>
        <taxon>Caenorhabditis</taxon>
    </lineage>
</organism>
<dbReference type="GO" id="GO:1990130">
    <property type="term" value="C:GATOR1 complex"/>
    <property type="evidence" value="ECO:0007669"/>
    <property type="project" value="TreeGrafter"/>
</dbReference>
<dbReference type="InterPro" id="IPR045838">
    <property type="entry name" value="DEPDC5_CTD"/>
</dbReference>
<comment type="caution">
    <text evidence="3">The sequence shown here is derived from an EMBL/GenBank/DDBJ whole genome shotgun (WGS) entry which is preliminary data.</text>
</comment>
<dbReference type="InterPro" id="IPR048255">
    <property type="entry name" value="IML1_N"/>
</dbReference>
<evidence type="ECO:0000256" key="1">
    <source>
        <dbReference type="SAM" id="MobiDB-lite"/>
    </source>
</evidence>
<evidence type="ECO:0000313" key="3">
    <source>
        <dbReference type="EMBL" id="CAD6188597.1"/>
    </source>
</evidence>
<dbReference type="GO" id="GO:0035556">
    <property type="term" value="P:intracellular signal transduction"/>
    <property type="evidence" value="ECO:0007669"/>
    <property type="project" value="InterPro"/>
</dbReference>
<dbReference type="Pfam" id="PF12257">
    <property type="entry name" value="IML1"/>
    <property type="match status" value="1"/>
</dbReference>
<dbReference type="GO" id="GO:0005765">
    <property type="term" value="C:lysosomal membrane"/>
    <property type="evidence" value="ECO:0007669"/>
    <property type="project" value="TreeGrafter"/>
</dbReference>
<evidence type="ECO:0000259" key="2">
    <source>
        <dbReference type="PROSITE" id="PS50186"/>
    </source>
</evidence>
<dbReference type="Proteomes" id="UP000835052">
    <property type="component" value="Unassembled WGS sequence"/>
</dbReference>